<dbReference type="Gene3D" id="2.160.20.10">
    <property type="entry name" value="Single-stranded right-handed beta-helix, Pectin lyase-like"/>
    <property type="match status" value="1"/>
</dbReference>
<evidence type="ECO:0008006" key="2">
    <source>
        <dbReference type="Google" id="ProtNLM"/>
    </source>
</evidence>
<dbReference type="EMBL" id="LAZR01065442">
    <property type="protein sequence ID" value="KKK55533.1"/>
    <property type="molecule type" value="Genomic_DNA"/>
</dbReference>
<organism evidence="1">
    <name type="scientific">marine sediment metagenome</name>
    <dbReference type="NCBI Taxonomy" id="412755"/>
    <lineage>
        <taxon>unclassified sequences</taxon>
        <taxon>metagenomes</taxon>
        <taxon>ecological metagenomes</taxon>
    </lineage>
</organism>
<gene>
    <name evidence="1" type="ORF">LCGC14_3073600</name>
</gene>
<sequence>IINREDYFRCRFIEVEGDGAGTVLRPNFGLAGPATSDVRIDGCLLHTGTEIINVDGASDNVYIFNTIIYDGVGYGIIVTADSTVYIYSTTIIDCDRCVRVNSANANINLKNTLMRHDGVQCLLESAGTLTLDYCASNDATADDFLGANNQVNQTYTFINDAGNNLHLASNDVGAKDLGVDTSGEGAPLNFTTDIDAETRSGTWDIGADEYIAAAGGIVVLRRRRAA</sequence>
<dbReference type="AlphaFoldDB" id="A0A0F8WG19"/>
<feature type="non-terminal residue" evidence="1">
    <location>
        <position position="1"/>
    </location>
</feature>
<name>A0A0F8WG19_9ZZZZ</name>
<proteinExistence type="predicted"/>
<evidence type="ECO:0000313" key="1">
    <source>
        <dbReference type="EMBL" id="KKK55533.1"/>
    </source>
</evidence>
<dbReference type="InterPro" id="IPR011050">
    <property type="entry name" value="Pectin_lyase_fold/virulence"/>
</dbReference>
<accession>A0A0F8WG19</accession>
<comment type="caution">
    <text evidence="1">The sequence shown here is derived from an EMBL/GenBank/DDBJ whole genome shotgun (WGS) entry which is preliminary data.</text>
</comment>
<reference evidence="1" key="1">
    <citation type="journal article" date="2015" name="Nature">
        <title>Complex archaea that bridge the gap between prokaryotes and eukaryotes.</title>
        <authorList>
            <person name="Spang A."/>
            <person name="Saw J.H."/>
            <person name="Jorgensen S.L."/>
            <person name="Zaremba-Niedzwiedzka K."/>
            <person name="Martijn J."/>
            <person name="Lind A.E."/>
            <person name="van Eijk R."/>
            <person name="Schleper C."/>
            <person name="Guy L."/>
            <person name="Ettema T.J."/>
        </authorList>
    </citation>
    <scope>NUCLEOTIDE SEQUENCE</scope>
</reference>
<dbReference type="InterPro" id="IPR012334">
    <property type="entry name" value="Pectin_lyas_fold"/>
</dbReference>
<protein>
    <recommendedName>
        <fullName evidence="2">Right handed beta helix domain-containing protein</fullName>
    </recommendedName>
</protein>
<dbReference type="SUPFAM" id="SSF51126">
    <property type="entry name" value="Pectin lyase-like"/>
    <property type="match status" value="1"/>
</dbReference>